<dbReference type="RefSeq" id="XP_065644795.1">
    <property type="nucleotide sequence ID" value="XM_065788723.1"/>
</dbReference>
<dbReference type="GeneID" id="136075458"/>
<dbReference type="PANTHER" id="PTHR46579:SF1">
    <property type="entry name" value="F5_8 TYPE C DOMAIN-CONTAINING PROTEIN"/>
    <property type="match status" value="1"/>
</dbReference>
<feature type="domain" description="C2H2-type" evidence="2">
    <location>
        <begin position="36"/>
        <end position="59"/>
    </location>
</feature>
<dbReference type="PANTHER" id="PTHR46579">
    <property type="entry name" value="F5/8 TYPE C DOMAIN-CONTAINING PROTEIN-RELATED"/>
    <property type="match status" value="1"/>
</dbReference>
<evidence type="ECO:0000313" key="5">
    <source>
        <dbReference type="RefSeq" id="XP_065644796.1"/>
    </source>
</evidence>
<keyword evidence="3" id="KW-1185">Reference proteome</keyword>
<name>A0ABM4B7G7_HYDVU</name>
<dbReference type="Proteomes" id="UP001652625">
    <property type="component" value="Chromosome 01"/>
</dbReference>
<evidence type="ECO:0000259" key="2">
    <source>
        <dbReference type="PROSITE" id="PS00028"/>
    </source>
</evidence>
<gene>
    <name evidence="4 5 6" type="primary">LOC136075458</name>
</gene>
<organism evidence="3 6">
    <name type="scientific">Hydra vulgaris</name>
    <name type="common">Hydra</name>
    <name type="synonym">Hydra attenuata</name>
    <dbReference type="NCBI Taxonomy" id="6087"/>
    <lineage>
        <taxon>Eukaryota</taxon>
        <taxon>Metazoa</taxon>
        <taxon>Cnidaria</taxon>
        <taxon>Hydrozoa</taxon>
        <taxon>Hydroidolina</taxon>
        <taxon>Anthoathecata</taxon>
        <taxon>Aplanulata</taxon>
        <taxon>Hydridae</taxon>
        <taxon>Hydra</taxon>
    </lineage>
</organism>
<reference evidence="3 4" key="1">
    <citation type="submission" date="2025-05" db="UniProtKB">
        <authorList>
            <consortium name="RefSeq"/>
        </authorList>
    </citation>
    <scope>NUCLEOTIDE SEQUENCE [LARGE SCALE GENOMIC DNA]</scope>
</reference>
<feature type="region of interest" description="Disordered" evidence="1">
    <location>
        <begin position="65"/>
        <end position="100"/>
    </location>
</feature>
<sequence length="755" mass="86971">MPQFLCECGNNYFSFGKYLRHLILFHENQPLFYVRCVSSACKQTFKSADSLKKHVQRKHSNLLRSWSNDNESDQGSRNCKNDNIDSSETTEESNDQNNEKLDQDFKCKNVTDMLNTLEKYFAFLLLRLREVHILPASVHAEIAKDIQNLLLITLSSFKDVICQYLFKNNILPLDNDWAHITDTERLLQFMGEMSSNENRLIGLLKSKNMIAMPRQIDFRINNTIGVFQYIPILEVLSKLVSHEDVYNCLGDSYNQSLSNNDFMISFCDSELFHSDNFFSENPSALQIQLYVDEVELCNPIGAKRGKHKVTAFYFMLGNIPSEFRSKQKFIHLALLIEHKFIKMAKYDYTEVLRPLIHDLNVLQREGIEVSVNGLRQCLKGKLTGISADMLSAHAIGGFQQYFHTGRICRFCMVDKSEIGNNFSESTLRLRTPKIHEYNLTAITDNAANKNVYGVNKKCDFLELDNFDVLTAFPPDIMHDLFEGIMPVTLKCVIKYLLRSCNTLSINNINDSINKIHLINSSNRPCQLPKNIASDKAHINETAVQKLELFLLFSQLVGNDVPQGNIGWEVYLILREICDIVIAPIVDSDSIYMLEELVAMFLKTFSEVFGSEYIIPKMHMLVHYPRLIRLFGPLRNFWCLRFESKHQYFKKAASNGRCFKNITKTLSKRHQMLQCWEMLTDDMLLSNYTVSGNAPRFFHNLDVKVQEAIRLLLDLDIEGNESIVIAKSISIDSICYSIKAVYVLHTVTEETVPIFF</sequence>
<dbReference type="RefSeq" id="XP_065644796.1">
    <property type="nucleotide sequence ID" value="XM_065788724.1"/>
</dbReference>
<dbReference type="RefSeq" id="XP_065644797.1">
    <property type="nucleotide sequence ID" value="XM_065788725.1"/>
</dbReference>
<dbReference type="InterPro" id="IPR013087">
    <property type="entry name" value="Znf_C2H2_type"/>
</dbReference>
<evidence type="ECO:0000313" key="6">
    <source>
        <dbReference type="RefSeq" id="XP_065644797.1"/>
    </source>
</evidence>
<dbReference type="PROSITE" id="PS00028">
    <property type="entry name" value="ZINC_FINGER_C2H2_1"/>
    <property type="match status" value="1"/>
</dbReference>
<evidence type="ECO:0000313" key="4">
    <source>
        <dbReference type="RefSeq" id="XP_065644795.1"/>
    </source>
</evidence>
<accession>A0ABM4B7G7</accession>
<evidence type="ECO:0000313" key="3">
    <source>
        <dbReference type="Proteomes" id="UP001652625"/>
    </source>
</evidence>
<evidence type="ECO:0000256" key="1">
    <source>
        <dbReference type="SAM" id="MobiDB-lite"/>
    </source>
</evidence>
<proteinExistence type="predicted"/>
<protein>
    <submittedName>
        <fullName evidence="4 5">Uncharacterized protein LOC136075458 isoform X1</fullName>
    </submittedName>
</protein>
<feature type="compositionally biased region" description="Polar residues" evidence="1">
    <location>
        <begin position="65"/>
        <end position="78"/>
    </location>
</feature>